<name>A0A0E2E599_TREDN</name>
<dbReference type="GO" id="GO:0003700">
    <property type="term" value="F:DNA-binding transcription factor activity"/>
    <property type="evidence" value="ECO:0007669"/>
    <property type="project" value="InterPro"/>
</dbReference>
<keyword evidence="2" id="KW-0238">DNA-binding</keyword>
<evidence type="ECO:0000313" key="5">
    <source>
        <dbReference type="EMBL" id="EMB33810.1"/>
    </source>
</evidence>
<evidence type="ECO:0000259" key="4">
    <source>
        <dbReference type="PROSITE" id="PS01124"/>
    </source>
</evidence>
<dbReference type="HOGENOM" id="CLU_052345_0_0_12"/>
<dbReference type="InterPro" id="IPR020449">
    <property type="entry name" value="Tscrpt_reg_AraC-type_HTH"/>
</dbReference>
<reference evidence="5" key="1">
    <citation type="submission" date="2012-01" db="EMBL/GenBank/DDBJ databases">
        <title>The Genome Sequence of Treponema denticola H-22.</title>
        <authorList>
            <consortium name="The Broad Institute Genome Sequencing Platform"/>
            <person name="Earl A."/>
            <person name="Ward D."/>
            <person name="Feldgarden M."/>
            <person name="Gevers D."/>
            <person name="Blanton J.M."/>
            <person name="Fenno C.J."/>
            <person name="Baranova O.V."/>
            <person name="Mathney J."/>
            <person name="Dewhirst F.E."/>
            <person name="Izard J."/>
            <person name="Young S.K."/>
            <person name="Zeng Q."/>
            <person name="Gargeya S."/>
            <person name="Fitzgerald M."/>
            <person name="Haas B."/>
            <person name="Abouelleil A."/>
            <person name="Alvarado L."/>
            <person name="Arachchi H.M."/>
            <person name="Berlin A."/>
            <person name="Chapman S.B."/>
            <person name="Gearin G."/>
            <person name="Goldberg J."/>
            <person name="Griggs A."/>
            <person name="Gujja S."/>
            <person name="Hansen M."/>
            <person name="Heiman D."/>
            <person name="Howarth C."/>
            <person name="Larimer J."/>
            <person name="Lui A."/>
            <person name="MacDonald P.J.P."/>
            <person name="McCowen C."/>
            <person name="Montmayeur A."/>
            <person name="Murphy C."/>
            <person name="Neiman D."/>
            <person name="Pearson M."/>
            <person name="Priest M."/>
            <person name="Roberts A."/>
            <person name="Saif S."/>
            <person name="Shea T."/>
            <person name="Sisk P."/>
            <person name="Stolte C."/>
            <person name="Sykes S."/>
            <person name="Wortman J."/>
            <person name="Nusbaum C."/>
            <person name="Birren B."/>
        </authorList>
    </citation>
    <scope>NUCLEOTIDE SEQUENCE [LARGE SCALE GENOMIC DNA]</scope>
    <source>
        <strain evidence="5">H-22</strain>
    </source>
</reference>
<dbReference type="RefSeq" id="WP_002667403.1">
    <property type="nucleotide sequence ID" value="NZ_CM001795.1"/>
</dbReference>
<dbReference type="PATRIC" id="fig|999432.5.peg.1240"/>
<dbReference type="PRINTS" id="PR00032">
    <property type="entry name" value="HTHARAC"/>
</dbReference>
<dbReference type="PROSITE" id="PS01124">
    <property type="entry name" value="HTH_ARAC_FAMILY_2"/>
    <property type="match status" value="1"/>
</dbReference>
<dbReference type="InterPro" id="IPR053142">
    <property type="entry name" value="PchR_regulatory_protein"/>
</dbReference>
<feature type="domain" description="HTH araC/xylS-type" evidence="4">
    <location>
        <begin position="189"/>
        <end position="287"/>
    </location>
</feature>
<dbReference type="AlphaFoldDB" id="A0A0E2E599"/>
<evidence type="ECO:0000256" key="1">
    <source>
        <dbReference type="ARBA" id="ARBA00023015"/>
    </source>
</evidence>
<organism evidence="5">
    <name type="scientific">Treponema denticola H-22</name>
    <dbReference type="NCBI Taxonomy" id="999432"/>
    <lineage>
        <taxon>Bacteria</taxon>
        <taxon>Pseudomonadati</taxon>
        <taxon>Spirochaetota</taxon>
        <taxon>Spirochaetia</taxon>
        <taxon>Spirochaetales</taxon>
        <taxon>Treponemataceae</taxon>
        <taxon>Treponema</taxon>
    </lineage>
</organism>
<dbReference type="EMBL" id="AGDV01000010">
    <property type="protein sequence ID" value="EMB33810.1"/>
    <property type="molecule type" value="Genomic_DNA"/>
</dbReference>
<dbReference type="PROSITE" id="PS00041">
    <property type="entry name" value="HTH_ARAC_FAMILY_1"/>
    <property type="match status" value="1"/>
</dbReference>
<protein>
    <recommendedName>
        <fullName evidence="4">HTH araC/xylS-type domain-containing protein</fullName>
    </recommendedName>
</protein>
<dbReference type="GO" id="GO:0043565">
    <property type="term" value="F:sequence-specific DNA binding"/>
    <property type="evidence" value="ECO:0007669"/>
    <property type="project" value="InterPro"/>
</dbReference>
<proteinExistence type="predicted"/>
<dbReference type="Proteomes" id="UP000011705">
    <property type="component" value="Chromosome"/>
</dbReference>
<dbReference type="Gene3D" id="1.10.10.60">
    <property type="entry name" value="Homeodomain-like"/>
    <property type="match status" value="2"/>
</dbReference>
<dbReference type="PANTHER" id="PTHR47893:SF1">
    <property type="entry name" value="REGULATORY PROTEIN PCHR"/>
    <property type="match status" value="1"/>
</dbReference>
<dbReference type="SUPFAM" id="SSF46689">
    <property type="entry name" value="Homeodomain-like"/>
    <property type="match status" value="2"/>
</dbReference>
<accession>A0A0E2E599</accession>
<evidence type="ECO:0000256" key="3">
    <source>
        <dbReference type="ARBA" id="ARBA00023163"/>
    </source>
</evidence>
<dbReference type="Pfam" id="PF12833">
    <property type="entry name" value="HTH_18"/>
    <property type="match status" value="1"/>
</dbReference>
<dbReference type="InterPro" id="IPR009057">
    <property type="entry name" value="Homeodomain-like_sf"/>
</dbReference>
<sequence>MKEKTKDDTIIIKLYEGIHLEIYDTYTEKSYSLKGEPRNVFRIDYCFQGLLEGKFENQTFSYLGEKETAINYEKVALSKSFFPLKFYKGISILFFLDKINSNFKNTAQLFNIDVEKICKNLDLQDGWYKIKINSEISYIMNTLYEKQSLKHIEYFQIKLFEILYLLSVINTEEYRKEEFYSGYHINKVKKIHEYAVNNIDKNISFKKMVKNEDLSYTIFQKLFKQIYGESPYSYLKKYRLKIAAFYISSTDRKITDIAINCGYLNASKFSDAFKSVYGISPIQYRNGEKPTITK</sequence>
<gene>
    <name evidence="5" type="ORF">HMPREF9726_01190</name>
</gene>
<comment type="caution">
    <text evidence="5">The sequence shown here is derived from an EMBL/GenBank/DDBJ whole genome shotgun (WGS) entry which is preliminary data.</text>
</comment>
<dbReference type="PANTHER" id="PTHR47893">
    <property type="entry name" value="REGULATORY PROTEIN PCHR"/>
    <property type="match status" value="1"/>
</dbReference>
<keyword evidence="1" id="KW-0805">Transcription regulation</keyword>
<evidence type="ECO:0000256" key="2">
    <source>
        <dbReference type="ARBA" id="ARBA00023125"/>
    </source>
</evidence>
<keyword evidence="3" id="KW-0804">Transcription</keyword>
<dbReference type="InterPro" id="IPR018060">
    <property type="entry name" value="HTH_AraC"/>
</dbReference>
<dbReference type="SMART" id="SM00342">
    <property type="entry name" value="HTH_ARAC"/>
    <property type="match status" value="1"/>
</dbReference>
<dbReference type="InterPro" id="IPR018062">
    <property type="entry name" value="HTH_AraC-typ_CS"/>
</dbReference>